<dbReference type="OMA" id="VPARTWN"/>
<name>B6K7J8_SCHJY</name>
<keyword evidence="5" id="KW-0238">DNA-binding</keyword>
<evidence type="ECO:0000256" key="1">
    <source>
        <dbReference type="ARBA" id="ARBA00004123"/>
    </source>
</evidence>
<keyword evidence="3" id="KW-0862">Zinc</keyword>
<dbReference type="STRING" id="402676.B6K7J8"/>
<dbReference type="GO" id="GO:0000976">
    <property type="term" value="F:transcription cis-regulatory region binding"/>
    <property type="evidence" value="ECO:0000318"/>
    <property type="project" value="GO_Central"/>
</dbReference>
<evidence type="ECO:0000256" key="6">
    <source>
        <dbReference type="ARBA" id="ARBA00023163"/>
    </source>
</evidence>
<keyword evidence="4" id="KW-0805">Transcription regulation</keyword>
<dbReference type="GO" id="GO:0001228">
    <property type="term" value="F:DNA-binding transcription activator activity, RNA polymerase II-specific"/>
    <property type="evidence" value="ECO:0007669"/>
    <property type="project" value="EnsemblFungi"/>
</dbReference>
<dbReference type="InterPro" id="IPR051089">
    <property type="entry name" value="prtT"/>
</dbReference>
<evidence type="ECO:0000313" key="8">
    <source>
        <dbReference type="EMBL" id="EEB09502.1"/>
    </source>
</evidence>
<dbReference type="JaponicusDB" id="SJAG_04712">
    <property type="gene designation" value="toe1"/>
</dbReference>
<dbReference type="GO" id="GO:0008270">
    <property type="term" value="F:zinc ion binding"/>
    <property type="evidence" value="ECO:0007669"/>
    <property type="project" value="InterPro"/>
</dbReference>
<dbReference type="RefSeq" id="XP_002175795.1">
    <property type="nucleotide sequence ID" value="XM_002175759.1"/>
</dbReference>
<evidence type="ECO:0000256" key="3">
    <source>
        <dbReference type="ARBA" id="ARBA00022833"/>
    </source>
</evidence>
<gene>
    <name evidence="9" type="primary">toe1</name>
    <name evidence="8" type="ORF">SJAG_04712</name>
</gene>
<dbReference type="GO" id="GO:0006355">
    <property type="term" value="P:regulation of DNA-templated transcription"/>
    <property type="evidence" value="ECO:0000318"/>
    <property type="project" value="GO_Central"/>
</dbReference>
<dbReference type="SUPFAM" id="SSF57701">
    <property type="entry name" value="Zn2/Cys6 DNA-binding domain"/>
    <property type="match status" value="1"/>
</dbReference>
<organism evidence="8 10">
    <name type="scientific">Schizosaccharomyces japonicus (strain yFS275 / FY16936)</name>
    <name type="common">Fission yeast</name>
    <dbReference type="NCBI Taxonomy" id="402676"/>
    <lineage>
        <taxon>Eukaryota</taxon>
        <taxon>Fungi</taxon>
        <taxon>Dikarya</taxon>
        <taxon>Ascomycota</taxon>
        <taxon>Taphrinomycotina</taxon>
        <taxon>Schizosaccharomycetes</taxon>
        <taxon>Schizosaccharomycetales</taxon>
        <taxon>Schizosaccharomycetaceae</taxon>
        <taxon>Schizosaccharomyces</taxon>
    </lineage>
</organism>
<dbReference type="HOGENOM" id="CLU_021797_0_0_1"/>
<keyword evidence="6" id="KW-0804">Transcription</keyword>
<evidence type="ECO:0000256" key="2">
    <source>
        <dbReference type="ARBA" id="ARBA00022723"/>
    </source>
</evidence>
<dbReference type="Proteomes" id="UP000001744">
    <property type="component" value="Unassembled WGS sequence"/>
</dbReference>
<accession>B6K7J8</accession>
<evidence type="ECO:0000256" key="5">
    <source>
        <dbReference type="ARBA" id="ARBA00023125"/>
    </source>
</evidence>
<protein>
    <submittedName>
        <fullName evidence="8">Transcription factor</fullName>
    </submittedName>
</protein>
<dbReference type="GO" id="GO:0000785">
    <property type="term" value="C:chromatin"/>
    <property type="evidence" value="ECO:0007669"/>
    <property type="project" value="EnsemblFungi"/>
</dbReference>
<dbReference type="PANTHER" id="PTHR31845">
    <property type="entry name" value="FINGER DOMAIN PROTEIN, PUTATIVE-RELATED"/>
    <property type="match status" value="1"/>
</dbReference>
<reference evidence="8 10" key="1">
    <citation type="journal article" date="2011" name="Science">
        <title>Comparative functional genomics of the fission yeasts.</title>
        <authorList>
            <person name="Rhind N."/>
            <person name="Chen Z."/>
            <person name="Yassour M."/>
            <person name="Thompson D.A."/>
            <person name="Haas B.J."/>
            <person name="Habib N."/>
            <person name="Wapinski I."/>
            <person name="Roy S."/>
            <person name="Lin M.F."/>
            <person name="Heiman D.I."/>
            <person name="Young S.K."/>
            <person name="Furuya K."/>
            <person name="Guo Y."/>
            <person name="Pidoux A."/>
            <person name="Chen H.M."/>
            <person name="Robbertse B."/>
            <person name="Goldberg J.M."/>
            <person name="Aoki K."/>
            <person name="Bayne E.H."/>
            <person name="Berlin A.M."/>
            <person name="Desjardins C.A."/>
            <person name="Dobbs E."/>
            <person name="Dukaj L."/>
            <person name="Fan L."/>
            <person name="FitzGerald M.G."/>
            <person name="French C."/>
            <person name="Gujja S."/>
            <person name="Hansen K."/>
            <person name="Keifenheim D."/>
            <person name="Levin J.Z."/>
            <person name="Mosher R.A."/>
            <person name="Mueller C.A."/>
            <person name="Pfiffner J."/>
            <person name="Priest M."/>
            <person name="Russ C."/>
            <person name="Smialowska A."/>
            <person name="Swoboda P."/>
            <person name="Sykes S.M."/>
            <person name="Vaughn M."/>
            <person name="Vengrova S."/>
            <person name="Yoder R."/>
            <person name="Zeng Q."/>
            <person name="Allshire R."/>
            <person name="Baulcombe D."/>
            <person name="Birren B.W."/>
            <person name="Brown W."/>
            <person name="Ekwall K."/>
            <person name="Kellis M."/>
            <person name="Leatherwood J."/>
            <person name="Levin H."/>
            <person name="Margalit H."/>
            <person name="Martienssen R."/>
            <person name="Nieduszynski C.A."/>
            <person name="Spatafora J.W."/>
            <person name="Friedman N."/>
            <person name="Dalgaard J.Z."/>
            <person name="Baumann P."/>
            <person name="Niki H."/>
            <person name="Regev A."/>
            <person name="Nusbaum C."/>
        </authorList>
    </citation>
    <scope>NUCLEOTIDE SEQUENCE [LARGE SCALE GENOMIC DNA]</scope>
    <source>
        <strain evidence="10">yFS275 / FY16936</strain>
    </source>
</reference>
<dbReference type="EMBL" id="KE651168">
    <property type="protein sequence ID" value="EEB09502.1"/>
    <property type="molecule type" value="Genomic_DNA"/>
</dbReference>
<dbReference type="GO" id="GO:0005634">
    <property type="term" value="C:nucleus"/>
    <property type="evidence" value="ECO:0000318"/>
    <property type="project" value="GO_Central"/>
</dbReference>
<dbReference type="InterPro" id="IPR036864">
    <property type="entry name" value="Zn2-C6_fun-type_DNA-bd_sf"/>
</dbReference>
<comment type="subcellular location">
    <subcellularLocation>
        <location evidence="1">Nucleus</location>
    </subcellularLocation>
</comment>
<dbReference type="GO" id="GO:1903931">
    <property type="term" value="P:positive regulation of pyrimidine-containing compound salvage"/>
    <property type="evidence" value="ECO:0007669"/>
    <property type="project" value="EnsemblFungi"/>
</dbReference>
<evidence type="ECO:0000256" key="4">
    <source>
        <dbReference type="ARBA" id="ARBA00023015"/>
    </source>
</evidence>
<keyword evidence="10" id="KW-1185">Reference proteome</keyword>
<keyword evidence="2" id="KW-0479">Metal-binding</keyword>
<dbReference type="PANTHER" id="PTHR31845:SF34">
    <property type="entry name" value="TRANSCRIPTIONAL ACTIVATOR OF PROTEASES PRTT"/>
    <property type="match status" value="1"/>
</dbReference>
<keyword evidence="7" id="KW-0539">Nucleus</keyword>
<dbReference type="GO" id="GO:0000981">
    <property type="term" value="F:DNA-binding transcription factor activity, RNA polymerase II-specific"/>
    <property type="evidence" value="ECO:0000318"/>
    <property type="project" value="GO_Central"/>
</dbReference>
<dbReference type="AlphaFoldDB" id="B6K7J8"/>
<dbReference type="InterPro" id="IPR001138">
    <property type="entry name" value="Zn2Cys6_DnaBD"/>
</dbReference>
<evidence type="ECO:0000256" key="7">
    <source>
        <dbReference type="ARBA" id="ARBA00023242"/>
    </source>
</evidence>
<proteinExistence type="predicted"/>
<dbReference type="CDD" id="cd00067">
    <property type="entry name" value="GAL4"/>
    <property type="match status" value="1"/>
</dbReference>
<dbReference type="OrthoDB" id="2595934at2759"/>
<sequence length="553" mass="62974">MNLMYIEGTSHRQPIDPCRVSVSVRNSPIPHMRLSTSSHNGCRRLFYLVTVSDMNGPNFHRAPRSRSRPPSSSIIMIKRKRALEACDSCRKQKTRCLSGPADDENRSCLRCRSLQLKILEKAIHTISASSQLNKNTWNSDDIIVNGLLCMDEIELLLDIFIERYGRRWLSIEMTSTEYFEQLYPKSPLMLATACLTALRHSQALKARVYVQLLDLVDRLVAQELLTSAPSLHFFEAVSILTLYSPLRFAQRHDLWLLSGFALQHRVLSSTRGWFNGFVGSSATLTYLDIVPARTWNQMCHGHLTLCIGYRRHAMLDENNFDQCRTILSNCKANEFDGNILGMLALYSMLYRFLRSDFDLDYAIFQLEEWKKEWSHLWKQPEPEYSQIAYYYAYNVVYEACIQIALQSKDSSTVPHYASMVENYAVKTIGAVMGLSAYDMSRCSDHVLFHGAFACASLLRLVHAANCKAPGSSAIDGESLNAIVTKCWKWLVLISVDEWHLANKFANYVKQYQDTVNNGTQSSRWFKGPSNPVSESTALALKPYILSVATVERS</sequence>
<dbReference type="VEuPathDB" id="FungiDB:SJAG_04712"/>
<dbReference type="GeneID" id="7051501"/>
<evidence type="ECO:0000313" key="9">
    <source>
        <dbReference type="JaponicusDB" id="SJAG_04712"/>
    </source>
</evidence>
<evidence type="ECO:0000313" key="10">
    <source>
        <dbReference type="Proteomes" id="UP000001744"/>
    </source>
</evidence>
<dbReference type="eggNOG" id="ENOG502QUEK">
    <property type="taxonomic scope" value="Eukaryota"/>
</dbReference>